<dbReference type="Gene3D" id="3.40.50.720">
    <property type="entry name" value="NAD(P)-binding Rossmann-like Domain"/>
    <property type="match status" value="1"/>
</dbReference>
<dbReference type="SUPFAM" id="SSF51735">
    <property type="entry name" value="NAD(P)-binding Rossmann-fold domains"/>
    <property type="match status" value="1"/>
</dbReference>
<evidence type="ECO:0000256" key="3">
    <source>
        <dbReference type="ARBA" id="ARBA00023002"/>
    </source>
</evidence>
<sequence>MSTSPVMLVTAGTAGLGAQTAKTFAAAGYRVVINYSNNATRASALLLELEKISSIPPTPIKEPNPGPVVLAVRADLADKLDVAGLVSQTIEEMGRLDVVFSNVGWTEVTDFNDLDDNVDEEMWDRCFNMNVKSHLWLFHAAKKYLEQSEGSFITTASVAGVKPSGSSIAYSVTKAAQIQLVKALAVISGPHIRVNSVSPGLLLTDWGMKFSQEKRDAAQARTKLKRFATVEDCAEQVLCFAKSKSVTGTNAVIDAGSSL</sequence>
<dbReference type="Proteomes" id="UP000178129">
    <property type="component" value="Unassembled WGS sequence"/>
</dbReference>
<gene>
    <name evidence="4" type="ORF">RCO7_11162</name>
</gene>
<keyword evidence="2" id="KW-0521">NADP</keyword>
<comment type="similarity">
    <text evidence="1">Belongs to the short-chain dehydrogenases/reductases (SDR) family.</text>
</comment>
<dbReference type="CDD" id="cd05233">
    <property type="entry name" value="SDR_c"/>
    <property type="match status" value="1"/>
</dbReference>
<dbReference type="Pfam" id="PF13561">
    <property type="entry name" value="adh_short_C2"/>
    <property type="match status" value="1"/>
</dbReference>
<dbReference type="AlphaFoldDB" id="A0A1E1K4S0"/>
<dbReference type="EMBL" id="FJUW01000007">
    <property type="protein sequence ID" value="CZS93085.1"/>
    <property type="molecule type" value="Genomic_DNA"/>
</dbReference>
<comment type="caution">
    <text evidence="4">The sequence shown here is derived from an EMBL/GenBank/DDBJ whole genome shotgun (WGS) entry which is preliminary data.</text>
</comment>
<protein>
    <submittedName>
        <fullName evidence="4">Related to cis-1,2-dihydro-1,2-dihydroxynaphthalene dehydrogenase</fullName>
    </submittedName>
</protein>
<evidence type="ECO:0000313" key="4">
    <source>
        <dbReference type="EMBL" id="CZS93085.1"/>
    </source>
</evidence>
<dbReference type="InParanoid" id="A0A1E1K4S0"/>
<evidence type="ECO:0000313" key="5">
    <source>
        <dbReference type="Proteomes" id="UP000178129"/>
    </source>
</evidence>
<evidence type="ECO:0000256" key="1">
    <source>
        <dbReference type="ARBA" id="ARBA00006484"/>
    </source>
</evidence>
<reference evidence="5" key="1">
    <citation type="submission" date="2016-03" db="EMBL/GenBank/DDBJ databases">
        <authorList>
            <person name="Ploux O."/>
        </authorList>
    </citation>
    <scope>NUCLEOTIDE SEQUENCE [LARGE SCALE GENOMIC DNA]</scope>
    <source>
        <strain evidence="5">UK7</strain>
    </source>
</reference>
<dbReference type="PANTHER" id="PTHR43618:SF13">
    <property type="entry name" value="CHAIN DEHYDROGENASE, PUTATIVE (AFU_ORTHOLOGUE AFUA_1G17650)-RELATED"/>
    <property type="match status" value="1"/>
</dbReference>
<keyword evidence="3" id="KW-0560">Oxidoreductase</keyword>
<name>A0A1E1K4S0_9HELO</name>
<proteinExistence type="inferred from homology"/>
<dbReference type="GO" id="GO:0016491">
    <property type="term" value="F:oxidoreductase activity"/>
    <property type="evidence" value="ECO:0007669"/>
    <property type="project" value="UniProtKB-KW"/>
</dbReference>
<dbReference type="STRING" id="914237.A0A1E1K4S0"/>
<dbReference type="InterPro" id="IPR052178">
    <property type="entry name" value="Sec_Metab_Biosynth_SDR"/>
</dbReference>
<dbReference type="InterPro" id="IPR002347">
    <property type="entry name" value="SDR_fam"/>
</dbReference>
<dbReference type="PRINTS" id="PR00081">
    <property type="entry name" value="GDHRDH"/>
</dbReference>
<dbReference type="InterPro" id="IPR036291">
    <property type="entry name" value="NAD(P)-bd_dom_sf"/>
</dbReference>
<accession>A0A1E1K4S0</accession>
<dbReference type="PANTHER" id="PTHR43618">
    <property type="entry name" value="7-ALPHA-HYDROXYSTEROID DEHYDROGENASE"/>
    <property type="match status" value="1"/>
</dbReference>
<evidence type="ECO:0000256" key="2">
    <source>
        <dbReference type="ARBA" id="ARBA00022857"/>
    </source>
</evidence>
<keyword evidence="5" id="KW-1185">Reference proteome</keyword>
<organism evidence="4 5">
    <name type="scientific">Rhynchosporium graminicola</name>
    <dbReference type="NCBI Taxonomy" id="2792576"/>
    <lineage>
        <taxon>Eukaryota</taxon>
        <taxon>Fungi</taxon>
        <taxon>Dikarya</taxon>
        <taxon>Ascomycota</taxon>
        <taxon>Pezizomycotina</taxon>
        <taxon>Leotiomycetes</taxon>
        <taxon>Helotiales</taxon>
        <taxon>Ploettnerulaceae</taxon>
        <taxon>Rhynchosporium</taxon>
    </lineage>
</organism>